<dbReference type="OrthoDB" id="9815195at2"/>
<dbReference type="EMBL" id="NIRR01000016">
    <property type="protein sequence ID" value="OWP63055.1"/>
    <property type="molecule type" value="Genomic_DNA"/>
</dbReference>
<dbReference type="Proteomes" id="UP000197277">
    <property type="component" value="Unassembled WGS sequence"/>
</dbReference>
<proteinExistence type="predicted"/>
<dbReference type="InterPro" id="IPR032676">
    <property type="entry name" value="YkuD_2"/>
</dbReference>
<gene>
    <name evidence="2" type="ORF">CDA63_11005</name>
</gene>
<evidence type="ECO:0008006" key="4">
    <source>
        <dbReference type="Google" id="ProtNLM"/>
    </source>
</evidence>
<evidence type="ECO:0000256" key="1">
    <source>
        <dbReference type="SAM" id="SignalP"/>
    </source>
</evidence>
<evidence type="ECO:0000313" key="3">
    <source>
        <dbReference type="Proteomes" id="UP000197277"/>
    </source>
</evidence>
<dbReference type="PANTHER" id="PTHR38477">
    <property type="entry name" value="HYPOTHETICAL EXPORTED PROTEIN"/>
    <property type="match status" value="1"/>
</dbReference>
<keyword evidence="1" id="KW-0732">Signal</keyword>
<comment type="caution">
    <text evidence="2">The sequence shown here is derived from an EMBL/GenBank/DDBJ whole genome shotgun (WGS) entry which is preliminary data.</text>
</comment>
<name>A0A246FKG1_9BACT</name>
<dbReference type="PANTHER" id="PTHR38477:SF1">
    <property type="entry name" value="MUREIN L,D-TRANSPEPTIDASE CATALYTIC DOMAIN FAMILY PROTEIN"/>
    <property type="match status" value="1"/>
</dbReference>
<accession>A0A246FKG1</accession>
<keyword evidence="3" id="KW-1185">Reference proteome</keyword>
<feature type="signal peptide" evidence="1">
    <location>
        <begin position="1"/>
        <end position="24"/>
    </location>
</feature>
<sequence length="277" mass="29570">MTNLPTLTAGLFLACFSCLLPASAVPTRPAGIAATPERPWLASAPVRLSPPERAVYLAAFEQHVARTYVQAHLTAAALPLTVYREALLGFYNLQQRGHIGANCHTLSIADFSQSSNRERLWVVDIDQGRLLYHTLVAHGKNSGEEYARTFSNVEGSEMSSLGFYVTGPTYQGKHGLSLRLRGVDAGYNTNALGRAVVVHGAAYVSQGFIGQHGRLGRSQGCPALPESEAPAIIRAIKGGSVLYVHGPAESGYRSELLALDAALLAFAQSQGLTNRLG</sequence>
<dbReference type="AlphaFoldDB" id="A0A246FKG1"/>
<protein>
    <recommendedName>
        <fullName evidence="4">Murein L,D-transpeptidase catalytic domain family protein</fullName>
    </recommendedName>
</protein>
<organism evidence="2 3">
    <name type="scientific">Hymenobacter amundsenii</name>
    <dbReference type="NCBI Taxonomy" id="2006685"/>
    <lineage>
        <taxon>Bacteria</taxon>
        <taxon>Pseudomonadati</taxon>
        <taxon>Bacteroidota</taxon>
        <taxon>Cytophagia</taxon>
        <taxon>Cytophagales</taxon>
        <taxon>Hymenobacteraceae</taxon>
        <taxon>Hymenobacter</taxon>
    </lineage>
</organism>
<reference evidence="2 3" key="1">
    <citation type="submission" date="2017-06" db="EMBL/GenBank/DDBJ databases">
        <title>Hymenobacter amundsenii sp. nov. isolated from regoliths in Antarctica.</title>
        <authorList>
            <person name="Sedlacek I."/>
            <person name="Kralova S."/>
            <person name="Pantucek R."/>
            <person name="Svec P."/>
            <person name="Holochova P."/>
            <person name="Stankova E."/>
            <person name="Vrbovska V."/>
            <person name="Busse H.-J."/>
        </authorList>
    </citation>
    <scope>NUCLEOTIDE SEQUENCE [LARGE SCALE GENOMIC DNA]</scope>
    <source>
        <strain evidence="2 3">CCM 8682</strain>
    </source>
</reference>
<dbReference type="RefSeq" id="WP_088464504.1">
    <property type="nucleotide sequence ID" value="NZ_NIRR01000016.1"/>
</dbReference>
<dbReference type="Pfam" id="PF13645">
    <property type="entry name" value="YkuD_2"/>
    <property type="match status" value="1"/>
</dbReference>
<feature type="chain" id="PRO_5013054857" description="Murein L,D-transpeptidase catalytic domain family protein" evidence="1">
    <location>
        <begin position="25"/>
        <end position="277"/>
    </location>
</feature>
<evidence type="ECO:0000313" key="2">
    <source>
        <dbReference type="EMBL" id="OWP63055.1"/>
    </source>
</evidence>